<comment type="caution">
    <text evidence="2">The sequence shown here is derived from an EMBL/GenBank/DDBJ whole genome shotgun (WGS) entry which is preliminary data.</text>
</comment>
<dbReference type="AlphaFoldDB" id="A0AAE0QCG4"/>
<sequence>MVEGDSDLELSDEENAEDEVALAEEEIESSEDEAGGSSDELTGTDEQENRRPPWAKTSIFKPVLPRPPDCQEDPTIHRNWSTIQYFSQYIDNKSLKTWQHSQIRESYRQRVSPSTPLLKK</sequence>
<organism evidence="2 3">
    <name type="scientific">Hemibagrus guttatus</name>
    <dbReference type="NCBI Taxonomy" id="175788"/>
    <lineage>
        <taxon>Eukaryota</taxon>
        <taxon>Metazoa</taxon>
        <taxon>Chordata</taxon>
        <taxon>Craniata</taxon>
        <taxon>Vertebrata</taxon>
        <taxon>Euteleostomi</taxon>
        <taxon>Actinopterygii</taxon>
        <taxon>Neopterygii</taxon>
        <taxon>Teleostei</taxon>
        <taxon>Ostariophysi</taxon>
        <taxon>Siluriformes</taxon>
        <taxon>Bagridae</taxon>
        <taxon>Hemibagrus</taxon>
    </lineage>
</organism>
<name>A0AAE0QCG4_9TELE</name>
<evidence type="ECO:0008006" key="4">
    <source>
        <dbReference type="Google" id="ProtNLM"/>
    </source>
</evidence>
<feature type="compositionally biased region" description="Acidic residues" evidence="1">
    <location>
        <begin position="1"/>
        <end position="34"/>
    </location>
</feature>
<gene>
    <name evidence="2" type="ORF">QTP70_033296</name>
</gene>
<feature type="compositionally biased region" description="Polar residues" evidence="1">
    <location>
        <begin position="109"/>
        <end position="120"/>
    </location>
</feature>
<dbReference type="Proteomes" id="UP001274896">
    <property type="component" value="Unassembled WGS sequence"/>
</dbReference>
<feature type="region of interest" description="Disordered" evidence="1">
    <location>
        <begin position="101"/>
        <end position="120"/>
    </location>
</feature>
<accession>A0AAE0QCG4</accession>
<evidence type="ECO:0000313" key="3">
    <source>
        <dbReference type="Proteomes" id="UP001274896"/>
    </source>
</evidence>
<dbReference type="EMBL" id="JAUCMX010000018">
    <property type="protein sequence ID" value="KAK3518072.1"/>
    <property type="molecule type" value="Genomic_DNA"/>
</dbReference>
<proteinExistence type="predicted"/>
<reference evidence="2" key="1">
    <citation type="submission" date="2023-06" db="EMBL/GenBank/DDBJ databases">
        <title>Male Hemibagrus guttatus genome.</title>
        <authorList>
            <person name="Bian C."/>
        </authorList>
    </citation>
    <scope>NUCLEOTIDE SEQUENCE</scope>
    <source>
        <strain evidence="2">Male_cb2023</strain>
        <tissue evidence="2">Muscle</tissue>
    </source>
</reference>
<protein>
    <recommendedName>
        <fullName evidence="4">PiggyBac transposable element-derived protein domain-containing protein</fullName>
    </recommendedName>
</protein>
<evidence type="ECO:0000313" key="2">
    <source>
        <dbReference type="EMBL" id="KAK3518072.1"/>
    </source>
</evidence>
<keyword evidence="3" id="KW-1185">Reference proteome</keyword>
<feature type="region of interest" description="Disordered" evidence="1">
    <location>
        <begin position="1"/>
        <end position="75"/>
    </location>
</feature>
<evidence type="ECO:0000256" key="1">
    <source>
        <dbReference type="SAM" id="MobiDB-lite"/>
    </source>
</evidence>